<comment type="caution">
    <text evidence="1">The sequence shown here is derived from an EMBL/GenBank/DDBJ whole genome shotgun (WGS) entry which is preliminary data.</text>
</comment>
<dbReference type="EMBL" id="QWVT01000025">
    <property type="protein sequence ID" value="RID83598.1"/>
    <property type="molecule type" value="Genomic_DNA"/>
</dbReference>
<dbReference type="InterPro" id="IPR012851">
    <property type="entry name" value="Spore_coat_CotF-like"/>
</dbReference>
<dbReference type="AlphaFoldDB" id="A0A398B458"/>
<evidence type="ECO:0000313" key="2">
    <source>
        <dbReference type="Proteomes" id="UP000265816"/>
    </source>
</evidence>
<dbReference type="Pfam" id="PF07875">
    <property type="entry name" value="Coat_F"/>
    <property type="match status" value="1"/>
</dbReference>
<proteinExistence type="predicted"/>
<sequence>MTETASPEVPAVLKKQLDTAIDLHVKAADYMIKNEMYHAYDLNEQLSHDDMKIKKALELVSK</sequence>
<dbReference type="OrthoDB" id="1930261at2"/>
<organism evidence="1 2">
    <name type="scientific">Mesobacillus zeae</name>
    <dbReference type="NCBI Taxonomy" id="1917180"/>
    <lineage>
        <taxon>Bacteria</taxon>
        <taxon>Bacillati</taxon>
        <taxon>Bacillota</taxon>
        <taxon>Bacilli</taxon>
        <taxon>Bacillales</taxon>
        <taxon>Bacillaceae</taxon>
        <taxon>Mesobacillus</taxon>
    </lineage>
</organism>
<gene>
    <name evidence="1" type="ORF">D1970_15350</name>
</gene>
<name>A0A398B458_9BACI</name>
<reference evidence="1 2" key="1">
    <citation type="submission" date="2018-08" db="EMBL/GenBank/DDBJ databases">
        <title>Bacillus jemisoniae sp. nov., Bacillus chryseoplanitiae sp. nov., Bacillus resnikiae sp. nov., and Bacillus frankliniae sp. nov., isolated from Viking spacecraft and associated surfaces.</title>
        <authorList>
            <person name="Seuylemezian A."/>
            <person name="Vaishampayan P."/>
        </authorList>
    </citation>
    <scope>NUCLEOTIDE SEQUENCE [LARGE SCALE GENOMIC DNA]</scope>
    <source>
        <strain evidence="1 2">JJ-247</strain>
    </source>
</reference>
<accession>A0A398B458</accession>
<evidence type="ECO:0008006" key="3">
    <source>
        <dbReference type="Google" id="ProtNLM"/>
    </source>
</evidence>
<dbReference type="Proteomes" id="UP000265816">
    <property type="component" value="Unassembled WGS sequence"/>
</dbReference>
<evidence type="ECO:0000313" key="1">
    <source>
        <dbReference type="EMBL" id="RID83598.1"/>
    </source>
</evidence>
<protein>
    <recommendedName>
        <fullName evidence="3">Spore coat protein</fullName>
    </recommendedName>
</protein>
<keyword evidence="2" id="KW-1185">Reference proteome</keyword>